<name>A0A3G9IVA3_9BACL</name>
<dbReference type="GO" id="GO:0015648">
    <property type="term" value="F:lipid-linked peptidoglycan transporter activity"/>
    <property type="evidence" value="ECO:0007669"/>
    <property type="project" value="TreeGrafter"/>
</dbReference>
<gene>
    <name evidence="6" type="ORF">Back11_13700</name>
</gene>
<keyword evidence="6" id="KW-0131">Cell cycle</keyword>
<evidence type="ECO:0000256" key="3">
    <source>
        <dbReference type="ARBA" id="ARBA00022960"/>
    </source>
</evidence>
<dbReference type="RefSeq" id="WP_125654781.1">
    <property type="nucleotide sequence ID" value="NZ_AP019308.1"/>
</dbReference>
<keyword evidence="5" id="KW-0472">Membrane</keyword>
<reference evidence="6 7" key="1">
    <citation type="submission" date="2018-11" db="EMBL/GenBank/DDBJ databases">
        <title>Complete genome sequence of Paenibacillus baekrokdamisoli strain KCTC 33723.</title>
        <authorList>
            <person name="Kang S.W."/>
            <person name="Lee K.C."/>
            <person name="Kim K.K."/>
            <person name="Kim J.S."/>
            <person name="Kim D.S."/>
            <person name="Ko S.H."/>
            <person name="Yang S.H."/>
            <person name="Lee J.S."/>
        </authorList>
    </citation>
    <scope>NUCLEOTIDE SEQUENCE [LARGE SCALE GENOMIC DNA]</scope>
    <source>
        <strain evidence="6 7">KCTC 33723</strain>
    </source>
</reference>
<keyword evidence="4" id="KW-1133">Transmembrane helix</keyword>
<comment type="subcellular location">
    <subcellularLocation>
        <location evidence="1">Membrane</location>
        <topology evidence="1">Multi-pass membrane protein</topology>
    </subcellularLocation>
</comment>
<evidence type="ECO:0000256" key="2">
    <source>
        <dbReference type="ARBA" id="ARBA00022692"/>
    </source>
</evidence>
<evidence type="ECO:0000256" key="5">
    <source>
        <dbReference type="ARBA" id="ARBA00023136"/>
    </source>
</evidence>
<dbReference type="PANTHER" id="PTHR30474:SF1">
    <property type="entry name" value="PEPTIDOGLYCAN GLYCOSYLTRANSFERASE MRDB"/>
    <property type="match status" value="1"/>
</dbReference>
<dbReference type="GO" id="GO:0008360">
    <property type="term" value="P:regulation of cell shape"/>
    <property type="evidence" value="ECO:0007669"/>
    <property type="project" value="UniProtKB-KW"/>
</dbReference>
<keyword evidence="7" id="KW-1185">Reference proteome</keyword>
<sequence>MSNKIEHHPLVYAYLQRVRAQVKAKELHDDIRFEMLNHLEERVDEKIEQGGKTEEEAIEEALRQMGDPDLVGKQLHAVHKPKLEWSVFALVAVMIVIGLVSLVSLKFSLNLLVGRKLFFGFVGVAAMIVLYFVDYRRMLGYSKILYGMTLLLMAIAKLQGTQGPDQWIGIGSFGIHVYAMSPYLLIIAIAGMLQKEKLEVKSISQKALLVLAKDAAIYMLIPTIFYLMAPAFTYLVIYSLSLAMLLLVAGKRKLLLTGIGILALLLSRLIHSQSFYYTWQRFTAFFPPVTDRKGFGFLTMRSVEAIHSGGMWGQGVGVVNSKLPYVSSEMIYSYLVYSLGWVFGITLAVITLLFIVRVTRMGFKLQNDYAKSLVVGLSLVFGIQYVWNLLMSIGLLPILGGMSLPIINWTSVTMIELGAVGLMLSAYRRKDIIVSSYRHQITKV</sequence>
<dbReference type="NCBIfam" id="NF038403">
    <property type="entry name" value="perm_prefix_1"/>
    <property type="match status" value="1"/>
</dbReference>
<dbReference type="KEGG" id="pbk:Back11_13700"/>
<dbReference type="Pfam" id="PF01098">
    <property type="entry name" value="FTSW_RODA_SPOVE"/>
    <property type="match status" value="1"/>
</dbReference>
<keyword evidence="6" id="KW-0132">Cell division</keyword>
<keyword evidence="2" id="KW-0812">Transmembrane</keyword>
<evidence type="ECO:0000256" key="4">
    <source>
        <dbReference type="ARBA" id="ARBA00022989"/>
    </source>
</evidence>
<dbReference type="InterPro" id="IPR047928">
    <property type="entry name" value="Perm_prefix_1"/>
</dbReference>
<dbReference type="GO" id="GO:0051301">
    <property type="term" value="P:cell division"/>
    <property type="evidence" value="ECO:0007669"/>
    <property type="project" value="UniProtKB-KW"/>
</dbReference>
<dbReference type="Proteomes" id="UP000275368">
    <property type="component" value="Chromosome"/>
</dbReference>
<dbReference type="PANTHER" id="PTHR30474">
    <property type="entry name" value="CELL CYCLE PROTEIN"/>
    <property type="match status" value="1"/>
</dbReference>
<keyword evidence="3" id="KW-0133">Cell shape</keyword>
<evidence type="ECO:0000313" key="6">
    <source>
        <dbReference type="EMBL" id="BBH20025.1"/>
    </source>
</evidence>
<dbReference type="InterPro" id="IPR001182">
    <property type="entry name" value="FtsW/RodA"/>
</dbReference>
<dbReference type="GO" id="GO:0005886">
    <property type="term" value="C:plasma membrane"/>
    <property type="evidence" value="ECO:0007669"/>
    <property type="project" value="TreeGrafter"/>
</dbReference>
<proteinExistence type="predicted"/>
<accession>A0A3G9IVA3</accession>
<evidence type="ECO:0000313" key="7">
    <source>
        <dbReference type="Proteomes" id="UP000275368"/>
    </source>
</evidence>
<dbReference type="EMBL" id="AP019308">
    <property type="protein sequence ID" value="BBH20025.1"/>
    <property type="molecule type" value="Genomic_DNA"/>
</dbReference>
<organism evidence="6 7">
    <name type="scientific">Paenibacillus baekrokdamisoli</name>
    <dbReference type="NCBI Taxonomy" id="1712516"/>
    <lineage>
        <taxon>Bacteria</taxon>
        <taxon>Bacillati</taxon>
        <taxon>Bacillota</taxon>
        <taxon>Bacilli</taxon>
        <taxon>Bacillales</taxon>
        <taxon>Paenibacillaceae</taxon>
        <taxon>Paenibacillus</taxon>
    </lineage>
</organism>
<dbReference type="OrthoDB" id="2192428at2"/>
<evidence type="ECO:0000256" key="1">
    <source>
        <dbReference type="ARBA" id="ARBA00004141"/>
    </source>
</evidence>
<protein>
    <submittedName>
        <fullName evidence="6">Cell division protein FtsW</fullName>
    </submittedName>
</protein>
<dbReference type="AlphaFoldDB" id="A0A3G9IVA3"/>
<dbReference type="GO" id="GO:0032153">
    <property type="term" value="C:cell division site"/>
    <property type="evidence" value="ECO:0007669"/>
    <property type="project" value="TreeGrafter"/>
</dbReference>